<evidence type="ECO:0000256" key="2">
    <source>
        <dbReference type="ARBA" id="ARBA00023157"/>
    </source>
</evidence>
<gene>
    <name evidence="6" type="ORF">DdX_14647</name>
</gene>
<keyword evidence="4" id="KW-0732">Signal</keyword>
<protein>
    <submittedName>
        <fullName evidence="6">CUB domain-containing protein</fullName>
    </submittedName>
</protein>
<dbReference type="EMBL" id="JAKKPZ010000076">
    <property type="protein sequence ID" value="KAI1703811.1"/>
    <property type="molecule type" value="Genomic_DNA"/>
</dbReference>
<dbReference type="Pfam" id="PF00431">
    <property type="entry name" value="CUB"/>
    <property type="match status" value="2"/>
</dbReference>
<evidence type="ECO:0000313" key="6">
    <source>
        <dbReference type="EMBL" id="KAI1703811.1"/>
    </source>
</evidence>
<keyword evidence="7" id="KW-1185">Reference proteome</keyword>
<dbReference type="InterPro" id="IPR035914">
    <property type="entry name" value="Sperma_CUB_dom_sf"/>
</dbReference>
<organism evidence="6 7">
    <name type="scientific">Ditylenchus destructor</name>
    <dbReference type="NCBI Taxonomy" id="166010"/>
    <lineage>
        <taxon>Eukaryota</taxon>
        <taxon>Metazoa</taxon>
        <taxon>Ecdysozoa</taxon>
        <taxon>Nematoda</taxon>
        <taxon>Chromadorea</taxon>
        <taxon>Rhabditida</taxon>
        <taxon>Tylenchina</taxon>
        <taxon>Tylenchomorpha</taxon>
        <taxon>Sphaerularioidea</taxon>
        <taxon>Anguinidae</taxon>
        <taxon>Anguininae</taxon>
        <taxon>Ditylenchus</taxon>
    </lineage>
</organism>
<evidence type="ECO:0000256" key="4">
    <source>
        <dbReference type="SAM" id="SignalP"/>
    </source>
</evidence>
<dbReference type="Proteomes" id="UP001201812">
    <property type="component" value="Unassembled WGS sequence"/>
</dbReference>
<dbReference type="Gene3D" id="2.60.120.290">
    <property type="entry name" value="Spermadhesin, CUB domain"/>
    <property type="match status" value="2"/>
</dbReference>
<feature type="domain" description="CUB" evidence="5">
    <location>
        <begin position="40"/>
        <end position="161"/>
    </location>
</feature>
<evidence type="ECO:0000313" key="7">
    <source>
        <dbReference type="Proteomes" id="UP001201812"/>
    </source>
</evidence>
<reference evidence="6" key="1">
    <citation type="submission" date="2022-01" db="EMBL/GenBank/DDBJ databases">
        <title>Genome Sequence Resource for Two Populations of Ditylenchus destructor, the Migratory Endoparasitic Phytonematode.</title>
        <authorList>
            <person name="Zhang H."/>
            <person name="Lin R."/>
            <person name="Xie B."/>
        </authorList>
    </citation>
    <scope>NUCLEOTIDE SEQUENCE</scope>
    <source>
        <strain evidence="6">BazhouSP</strain>
    </source>
</reference>
<feature type="chain" id="PRO_5042091699" evidence="4">
    <location>
        <begin position="20"/>
        <end position="288"/>
    </location>
</feature>
<feature type="signal peptide" evidence="4">
    <location>
        <begin position="1"/>
        <end position="19"/>
    </location>
</feature>
<accession>A0AAD4MU21</accession>
<name>A0AAD4MU21_9BILA</name>
<comment type="caution">
    <text evidence="6">The sequence shown here is derived from an EMBL/GenBank/DDBJ whole genome shotgun (WGS) entry which is preliminary data.</text>
</comment>
<evidence type="ECO:0000256" key="3">
    <source>
        <dbReference type="PROSITE-ProRule" id="PRU00059"/>
    </source>
</evidence>
<keyword evidence="1" id="KW-0677">Repeat</keyword>
<sequence length="288" mass="32625">MLCFLLFVFLLFSSYTVEGQPVVPMLPDKTAVEEEKSRQCPDVSLENVTHGYIHSPNFPQNYPDNSDCKWVIMAPEGNTVRLVLYAMKIYEGCCDFLYIYSGHGREKKLIQRLNGKANMTTDAEQPLGISYQTHNTNVMTVHFISNMELNDMGFYARFDAVPDTYEVDKTPTSPCPDTHYTGSHGVIVSPRWPALYQNEALCEYHIDVDAGNLIQLYINYFVTESIFDYLTVHDGNSTKSKKVTSYNATQEQGLALRSSSSSLTLRFNSNPAICKQGFSITYWEVDDS</sequence>
<dbReference type="CDD" id="cd00041">
    <property type="entry name" value="CUB"/>
    <property type="match status" value="2"/>
</dbReference>
<feature type="disulfide bond" evidence="3">
    <location>
        <begin position="175"/>
        <end position="202"/>
    </location>
</feature>
<dbReference type="PANTHER" id="PTHR24251">
    <property type="entry name" value="OVOCHYMASE-RELATED"/>
    <property type="match status" value="1"/>
</dbReference>
<evidence type="ECO:0000259" key="5">
    <source>
        <dbReference type="PROSITE" id="PS01180"/>
    </source>
</evidence>
<dbReference type="InterPro" id="IPR000859">
    <property type="entry name" value="CUB_dom"/>
</dbReference>
<evidence type="ECO:0000256" key="1">
    <source>
        <dbReference type="ARBA" id="ARBA00022737"/>
    </source>
</evidence>
<dbReference type="AlphaFoldDB" id="A0AAD4MU21"/>
<feature type="domain" description="CUB" evidence="5">
    <location>
        <begin position="175"/>
        <end position="285"/>
    </location>
</feature>
<dbReference type="SUPFAM" id="SSF49854">
    <property type="entry name" value="Spermadhesin, CUB domain"/>
    <property type="match status" value="2"/>
</dbReference>
<proteinExistence type="predicted"/>
<dbReference type="SMART" id="SM00042">
    <property type="entry name" value="CUB"/>
    <property type="match status" value="2"/>
</dbReference>
<dbReference type="PROSITE" id="PS01180">
    <property type="entry name" value="CUB"/>
    <property type="match status" value="2"/>
</dbReference>
<keyword evidence="2 3" id="KW-1015">Disulfide bond</keyword>
<comment type="caution">
    <text evidence="3">Lacks conserved residue(s) required for the propagation of feature annotation.</text>
</comment>